<reference evidence="3" key="1">
    <citation type="submission" date="2023-03" db="EMBL/GenBank/DDBJ databases">
        <title>Massive genome expansion in bonnet fungi (Mycena s.s.) driven by repeated elements and novel gene families across ecological guilds.</title>
        <authorList>
            <consortium name="Lawrence Berkeley National Laboratory"/>
            <person name="Harder C.B."/>
            <person name="Miyauchi S."/>
            <person name="Viragh M."/>
            <person name="Kuo A."/>
            <person name="Thoen E."/>
            <person name="Andreopoulos B."/>
            <person name="Lu D."/>
            <person name="Skrede I."/>
            <person name="Drula E."/>
            <person name="Henrissat B."/>
            <person name="Morin E."/>
            <person name="Kohler A."/>
            <person name="Barry K."/>
            <person name="LaButti K."/>
            <person name="Morin E."/>
            <person name="Salamov A."/>
            <person name="Lipzen A."/>
            <person name="Mereny Z."/>
            <person name="Hegedus B."/>
            <person name="Baldrian P."/>
            <person name="Stursova M."/>
            <person name="Weitz H."/>
            <person name="Taylor A."/>
            <person name="Grigoriev I.V."/>
            <person name="Nagy L.G."/>
            <person name="Martin F."/>
            <person name="Kauserud H."/>
        </authorList>
    </citation>
    <scope>NUCLEOTIDE SEQUENCE</scope>
    <source>
        <strain evidence="3">9144</strain>
    </source>
</reference>
<name>A0AAD7E1Z6_9AGAR</name>
<feature type="region of interest" description="Disordered" evidence="1">
    <location>
        <begin position="181"/>
        <end position="207"/>
    </location>
</feature>
<feature type="compositionally biased region" description="Polar residues" evidence="1">
    <location>
        <begin position="197"/>
        <end position="207"/>
    </location>
</feature>
<keyword evidence="4" id="KW-1185">Reference proteome</keyword>
<comment type="caution">
    <text evidence="3">The sequence shown here is derived from an EMBL/GenBank/DDBJ whole genome shotgun (WGS) entry which is preliminary data.</text>
</comment>
<evidence type="ECO:0000313" key="3">
    <source>
        <dbReference type="EMBL" id="KAJ7223133.1"/>
    </source>
</evidence>
<feature type="compositionally biased region" description="Low complexity" evidence="1">
    <location>
        <begin position="181"/>
        <end position="196"/>
    </location>
</feature>
<dbReference type="Proteomes" id="UP001219525">
    <property type="component" value="Unassembled WGS sequence"/>
</dbReference>
<feature type="signal peptide" evidence="2">
    <location>
        <begin position="1"/>
        <end position="28"/>
    </location>
</feature>
<organism evidence="3 4">
    <name type="scientific">Mycena pura</name>
    <dbReference type="NCBI Taxonomy" id="153505"/>
    <lineage>
        <taxon>Eukaryota</taxon>
        <taxon>Fungi</taxon>
        <taxon>Dikarya</taxon>
        <taxon>Basidiomycota</taxon>
        <taxon>Agaricomycotina</taxon>
        <taxon>Agaricomycetes</taxon>
        <taxon>Agaricomycetidae</taxon>
        <taxon>Agaricales</taxon>
        <taxon>Marasmiineae</taxon>
        <taxon>Mycenaceae</taxon>
        <taxon>Mycena</taxon>
    </lineage>
</organism>
<feature type="chain" id="PRO_5042200981" evidence="2">
    <location>
        <begin position="29"/>
        <end position="234"/>
    </location>
</feature>
<sequence length="234" mass="25213">MRPPRSFLPFLSFLSVFLLLVCAPSANSAVSNTTIDDTSSAFVFTGEWTAVSDSQPCEFCSSQPDPSQTFGGTWHDGNCRTGATDTTTGSFTFTGSAVFIYGIDQAQSQPNIVFTLGGTQTTHHYTGTERFAYNALFFSATGLEAGQTHTVNWIFNVDSDTDVVVQSALFDYAIVTSGTDDVPTSVTTPSTNPNPTLATNQKEPTTISTSTAPLRSRIFYSHNRTCVRPVVHLS</sequence>
<evidence type="ECO:0000256" key="2">
    <source>
        <dbReference type="SAM" id="SignalP"/>
    </source>
</evidence>
<evidence type="ECO:0000313" key="4">
    <source>
        <dbReference type="Proteomes" id="UP001219525"/>
    </source>
</evidence>
<evidence type="ECO:0000256" key="1">
    <source>
        <dbReference type="SAM" id="MobiDB-lite"/>
    </source>
</evidence>
<proteinExistence type="predicted"/>
<accession>A0AAD7E1Z6</accession>
<dbReference type="AlphaFoldDB" id="A0AAD7E1Z6"/>
<gene>
    <name evidence="3" type="ORF">GGX14DRAFT_162809</name>
</gene>
<dbReference type="EMBL" id="JARJCW010000006">
    <property type="protein sequence ID" value="KAJ7223133.1"/>
    <property type="molecule type" value="Genomic_DNA"/>
</dbReference>
<keyword evidence="2" id="KW-0732">Signal</keyword>
<protein>
    <submittedName>
        <fullName evidence="3">Uncharacterized protein</fullName>
    </submittedName>
</protein>